<accession>A0A126T9E2</accession>
<dbReference type="AlphaFoldDB" id="A0A126T9E2"/>
<name>A0A126T9E2_9GAMM</name>
<evidence type="ECO:0008006" key="4">
    <source>
        <dbReference type="Google" id="ProtNLM"/>
    </source>
</evidence>
<dbReference type="STRING" id="1538553.JT25_018330"/>
<dbReference type="EMBL" id="CP014476">
    <property type="protein sequence ID" value="AMK78424.1"/>
    <property type="molecule type" value="Genomic_DNA"/>
</dbReference>
<organism evidence="2 3">
    <name type="scientific">Methylomonas denitrificans</name>
    <dbReference type="NCBI Taxonomy" id="1538553"/>
    <lineage>
        <taxon>Bacteria</taxon>
        <taxon>Pseudomonadati</taxon>
        <taxon>Pseudomonadota</taxon>
        <taxon>Gammaproteobacteria</taxon>
        <taxon>Methylococcales</taxon>
        <taxon>Methylococcaceae</taxon>
        <taxon>Methylomonas</taxon>
    </lineage>
</organism>
<proteinExistence type="predicted"/>
<dbReference type="Proteomes" id="UP000030512">
    <property type="component" value="Chromosome"/>
</dbReference>
<sequence>MVNDGCKAKISAGSFMLLALLAANLSAKERADAGQHKKPVRNMPEIDVTDVGTVDIEQETNIFTSAAVANLSANYGLASGWDLGLSLLNGQFVSTAVPSVSFQPDVMLNVEKHWLAHDTQLIAGTQSGLGLLTQATVFMSFSYLEYQRHLPGWDTDIDTGLYYANAALAGFQSVGLHMNIEAPIIEKLRINGDYLSGSNALGAATVKLLYPVVGDWRLGLGVQRPNVYAGDHWVGLVGIYWH</sequence>
<evidence type="ECO:0000256" key="1">
    <source>
        <dbReference type="SAM" id="SignalP"/>
    </source>
</evidence>
<keyword evidence="1" id="KW-0732">Signal</keyword>
<keyword evidence="3" id="KW-1185">Reference proteome</keyword>
<protein>
    <recommendedName>
        <fullName evidence="4">Transporter</fullName>
    </recommendedName>
</protein>
<evidence type="ECO:0000313" key="2">
    <source>
        <dbReference type="EMBL" id="AMK78424.1"/>
    </source>
</evidence>
<reference evidence="2 3" key="1">
    <citation type="journal article" date="2015" name="Environ. Microbiol.">
        <title>Methane oxidation coupled to nitrate reduction under hypoxia by the Gammaproteobacterium Methylomonas denitrificans, sp. nov. type strain FJG1.</title>
        <authorList>
            <person name="Kits K.D."/>
            <person name="Klotz M.G."/>
            <person name="Stein L.Y."/>
        </authorList>
    </citation>
    <scope>NUCLEOTIDE SEQUENCE [LARGE SCALE GENOMIC DNA]</scope>
    <source>
        <strain evidence="2 3">FJG1</strain>
    </source>
</reference>
<gene>
    <name evidence="2" type="ORF">JT25_018330</name>
</gene>
<evidence type="ECO:0000313" key="3">
    <source>
        <dbReference type="Proteomes" id="UP000030512"/>
    </source>
</evidence>
<feature type="signal peptide" evidence="1">
    <location>
        <begin position="1"/>
        <end position="27"/>
    </location>
</feature>
<feature type="chain" id="PRO_5007797842" description="Transporter" evidence="1">
    <location>
        <begin position="28"/>
        <end position="242"/>
    </location>
</feature>
<dbReference type="KEGG" id="mdn:JT25_018330"/>